<dbReference type="EMBL" id="CGCB01000007">
    <property type="protein sequence ID" value="CFQ96062.1"/>
    <property type="molecule type" value="Genomic_DNA"/>
</dbReference>
<dbReference type="Pfam" id="PF16928">
    <property type="entry name" value="Inj_translocase"/>
    <property type="match status" value="1"/>
</dbReference>
<dbReference type="AlphaFoldDB" id="A0AAI8ZPX8"/>
<reference evidence="2 3" key="1">
    <citation type="submission" date="2015-03" db="EMBL/GenBank/DDBJ databases">
        <authorList>
            <consortium name="Pathogen Informatics"/>
            <person name="Murphy D."/>
        </authorList>
    </citation>
    <scope>NUCLEOTIDE SEQUENCE [LARGE SCALE GENOMIC DNA]</scope>
    <source>
        <strain evidence="2 3">3400/83</strain>
    </source>
</reference>
<name>A0AAI8ZPX8_YERFR</name>
<feature type="region of interest" description="Disordered" evidence="1">
    <location>
        <begin position="409"/>
        <end position="432"/>
    </location>
</feature>
<proteinExistence type="predicted"/>
<evidence type="ECO:0000313" key="2">
    <source>
        <dbReference type="EMBL" id="CFQ96062.1"/>
    </source>
</evidence>
<accession>A0AAI8ZPX8</accession>
<evidence type="ECO:0000256" key="1">
    <source>
        <dbReference type="SAM" id="MobiDB-lite"/>
    </source>
</evidence>
<dbReference type="RefSeq" id="WP_057643477.1">
    <property type="nucleotide sequence ID" value="NZ_CABMMF010000007.1"/>
</dbReference>
<sequence>MATWDQGNSGGLLAGIGTNNSNAPQGSDVNAALSLIRDNNEFTRSGGNNIGLQSLQGLASLKQQYQQGQQQERQKEFQQAYAGAYASGDRGAMRNLAAQYPDQFEAVRNGMGFIDEDQRNTIGNLASTARLAAQSPEAMGEWLKSSAGDLARVGINPGDVATMYQQNPQGFGEFADHLGLSALGPEKYFDLQDKAAGRQIDRDKLTETVRSNQASEGLQSRGQDITLRGQNISAQNSSLDRDIKRAELQDKALDRQISRETNQVKLDGLRQQQVANQQKVEDAKLAKQQTAQQTYDTFNTALDTIKELKEAPGLKSAVGMSSMLPTRPGGDAANFEAKLDTFKAQTFLPMVQSMKGMGALSDAEGKKLTDAVGALDPKMSEKEFSKSLDRIEGQLRGKLANAQKTFGVPMQQAQSVPTPEQQGGGFSTLWGE</sequence>
<comment type="caution">
    <text evidence="2">The sequence shown here is derived from an EMBL/GenBank/DDBJ whole genome shotgun (WGS) entry which is preliminary data.</text>
</comment>
<gene>
    <name evidence="2" type="ORF">ERS008524_01473</name>
</gene>
<dbReference type="Proteomes" id="UP000046784">
    <property type="component" value="Unassembled WGS sequence"/>
</dbReference>
<dbReference type="InterPro" id="IPR031619">
    <property type="entry name" value="Inj_translocase"/>
</dbReference>
<evidence type="ECO:0008006" key="4">
    <source>
        <dbReference type="Google" id="ProtNLM"/>
    </source>
</evidence>
<protein>
    <recommendedName>
        <fullName evidence="4">Acyltransferase</fullName>
    </recommendedName>
</protein>
<evidence type="ECO:0000313" key="3">
    <source>
        <dbReference type="Proteomes" id="UP000046784"/>
    </source>
</evidence>
<feature type="compositionally biased region" description="Polar residues" evidence="1">
    <location>
        <begin position="411"/>
        <end position="421"/>
    </location>
</feature>
<organism evidence="2 3">
    <name type="scientific">Yersinia frederiksenii</name>
    <dbReference type="NCBI Taxonomy" id="29484"/>
    <lineage>
        <taxon>Bacteria</taxon>
        <taxon>Pseudomonadati</taxon>
        <taxon>Pseudomonadota</taxon>
        <taxon>Gammaproteobacteria</taxon>
        <taxon>Enterobacterales</taxon>
        <taxon>Yersiniaceae</taxon>
        <taxon>Yersinia</taxon>
    </lineage>
</organism>